<dbReference type="PROSITE" id="PS51257">
    <property type="entry name" value="PROKAR_LIPOPROTEIN"/>
    <property type="match status" value="1"/>
</dbReference>
<evidence type="ECO:0000313" key="3">
    <source>
        <dbReference type="Proteomes" id="UP000679284"/>
    </source>
</evidence>
<accession>A0A8J8MTN1</accession>
<dbReference type="GO" id="GO:0043165">
    <property type="term" value="P:Gram-negative-bacterium-type cell outer membrane assembly"/>
    <property type="evidence" value="ECO:0007669"/>
    <property type="project" value="InterPro"/>
</dbReference>
<dbReference type="Gene3D" id="3.30.160.150">
    <property type="entry name" value="Lipoprotein like domain"/>
    <property type="match status" value="1"/>
</dbReference>
<sequence>MSSPDRRTLLLSGLGFGLAACGFTPAYAPNGPAAGLQGTIRLAEPSDKNAFDFVERMEERLGKPKEARYDLTYRITTTVESVGLQTDNTYTRYSIIGTIDWGVIDHATGERVTGGVARNFTSYSATGSTVAGLSAEEDAGYRLMRMLADQIVTQLVGTASRWAP</sequence>
<dbReference type="Proteomes" id="UP000679284">
    <property type="component" value="Chromosome"/>
</dbReference>
<keyword evidence="1" id="KW-0732">Signal</keyword>
<dbReference type="GO" id="GO:0019867">
    <property type="term" value="C:outer membrane"/>
    <property type="evidence" value="ECO:0007669"/>
    <property type="project" value="InterPro"/>
</dbReference>
<name>A0A8J8MTN1_9RHOB</name>
<dbReference type="Pfam" id="PF04390">
    <property type="entry name" value="LptE"/>
    <property type="match status" value="1"/>
</dbReference>
<dbReference type="RefSeq" id="WP_211783692.1">
    <property type="nucleotide sequence ID" value="NZ_CP047289.1"/>
</dbReference>
<reference evidence="2" key="1">
    <citation type="submission" date="2020-01" db="EMBL/GenBank/DDBJ databases">
        <authorList>
            <person name="Yang Y."/>
            <person name="Kwon Y.M."/>
        </authorList>
    </citation>
    <scope>NUCLEOTIDE SEQUENCE</scope>
    <source>
        <strain evidence="2">PG104</strain>
    </source>
</reference>
<gene>
    <name evidence="2" type="ORF">GR316_09475</name>
</gene>
<dbReference type="EMBL" id="CP047289">
    <property type="protein sequence ID" value="QUS36470.1"/>
    <property type="molecule type" value="Genomic_DNA"/>
</dbReference>
<proteinExistence type="predicted"/>
<keyword evidence="3" id="KW-1185">Reference proteome</keyword>
<feature type="chain" id="PRO_5035286274" description="LPS-assembly lipoprotein" evidence="1">
    <location>
        <begin position="29"/>
        <end position="164"/>
    </location>
</feature>
<organism evidence="2 3">
    <name type="scientific">Falsirhodobacter algicola</name>
    <dbReference type="NCBI Taxonomy" id="2692330"/>
    <lineage>
        <taxon>Bacteria</taxon>
        <taxon>Pseudomonadati</taxon>
        <taxon>Pseudomonadota</taxon>
        <taxon>Alphaproteobacteria</taxon>
        <taxon>Rhodobacterales</taxon>
        <taxon>Paracoccaceae</taxon>
        <taxon>Falsirhodobacter</taxon>
    </lineage>
</organism>
<evidence type="ECO:0008006" key="4">
    <source>
        <dbReference type="Google" id="ProtNLM"/>
    </source>
</evidence>
<protein>
    <recommendedName>
        <fullName evidence="4">LPS-assembly lipoprotein</fullName>
    </recommendedName>
</protein>
<dbReference type="InterPro" id="IPR007485">
    <property type="entry name" value="LPS_assembly_LptE"/>
</dbReference>
<feature type="signal peptide" evidence="1">
    <location>
        <begin position="1"/>
        <end position="28"/>
    </location>
</feature>
<evidence type="ECO:0000256" key="1">
    <source>
        <dbReference type="SAM" id="SignalP"/>
    </source>
</evidence>
<dbReference type="KEGG" id="fap:GR316_09475"/>
<evidence type="ECO:0000313" key="2">
    <source>
        <dbReference type="EMBL" id="QUS36470.1"/>
    </source>
</evidence>
<dbReference type="AlphaFoldDB" id="A0A8J8MTN1"/>